<sequence length="913" mass="104016">MRGARSRHLGHENQMALDEIDTCADPIMREKRLAAQGRGAPAAPRARPQQNRRPPAPELAEPPAPNPPFRREPVARVRRQADIRQGEINDRSIYTTRQSGVDIFDELHFKFDFTSTPEDSYFEPWPTTIEGAKALCREEGNKFTTEADARAYAGWRYCVVDGGYVGLIVNFKENLRKQADSLLELDFGFYMDHREHIARPCARFSAYNALRHLSARDLQKGATIQQYEGFVVAQRRIVALLLLHNLLAARRKYNLHDRSKYRAGENGDSQALRDVTRGWFGDAQNGLVARTEMSATDVVERIHLAVIAARECVHPEIRGILTRAPADETLDDLNMLDASAACLPPKLTFGFSRVRTGTQKVTDLRQDMLRSDQFEIFGARLTPEIIAEQRGFRNAVPNDDNRRMQYEMTIDGITQNVQPNGQNGRRRHEFYTNEAHEMTFVRIMCGDDNAVFDNVLNPRCRYSTVDASNGPNVFALNRVPTGRYVDALCLPMEADQFGLQQEIDAQGRARCRYTFAPNYLQDAFPIPEPMPSIQVAPRLFLTQDYETRMENTLETLCHVFAANTHAAVRAFMQHRGHLIFSDVLRNGRNAPGAHGDLKWDVVGAEYPIYNPHAMFTGTETQKPYPLLYETRADAVLHAHYPDSSNTVLKTGRVIMVEYKDVMEVKSPAGRIMDYRSIYQCLCNAYLFFMDVGVLPTHALVVHATRRAVYKDRDYNVNQGRNTHSAYVSLLRVDISSRMQMRLFQRILTNPLNFRMRVGLYDGRDEVGAPARPTRVSNEGETVYMDDGVYLFDANIVRTNPNWFPCIGEPNEDMPAVKAKDDPRRPNFAVTRACVALHERAKHMWHPPGREVDTDTRVRPQQYNRARDPSLMSRFMAYDSVLQHPCHLIKEEGFSHLPGPPLTPATSIWRTAHF</sequence>
<evidence type="ECO:0000313" key="2">
    <source>
        <dbReference type="EMBL" id="KAK3238694.1"/>
    </source>
</evidence>
<gene>
    <name evidence="2" type="ORF">CYMTET_51313</name>
</gene>
<evidence type="ECO:0000256" key="1">
    <source>
        <dbReference type="SAM" id="MobiDB-lite"/>
    </source>
</evidence>
<proteinExistence type="predicted"/>
<keyword evidence="3" id="KW-1185">Reference proteome</keyword>
<dbReference type="AlphaFoldDB" id="A0AAE0BMH9"/>
<comment type="caution">
    <text evidence="2">The sequence shown here is derived from an EMBL/GenBank/DDBJ whole genome shotgun (WGS) entry which is preliminary data.</text>
</comment>
<organism evidence="2 3">
    <name type="scientific">Cymbomonas tetramitiformis</name>
    <dbReference type="NCBI Taxonomy" id="36881"/>
    <lineage>
        <taxon>Eukaryota</taxon>
        <taxon>Viridiplantae</taxon>
        <taxon>Chlorophyta</taxon>
        <taxon>Pyramimonadophyceae</taxon>
        <taxon>Pyramimonadales</taxon>
        <taxon>Pyramimonadaceae</taxon>
        <taxon>Cymbomonas</taxon>
    </lineage>
</organism>
<reference evidence="2 3" key="1">
    <citation type="journal article" date="2015" name="Genome Biol. Evol.">
        <title>Comparative Genomics of a Bacterivorous Green Alga Reveals Evolutionary Causalities and Consequences of Phago-Mixotrophic Mode of Nutrition.</title>
        <authorList>
            <person name="Burns J.A."/>
            <person name="Paasch A."/>
            <person name="Narechania A."/>
            <person name="Kim E."/>
        </authorList>
    </citation>
    <scope>NUCLEOTIDE SEQUENCE [LARGE SCALE GENOMIC DNA]</scope>
    <source>
        <strain evidence="2 3">PLY_AMNH</strain>
    </source>
</reference>
<accession>A0AAE0BMH9</accession>
<feature type="compositionally biased region" description="Low complexity" evidence="1">
    <location>
        <begin position="34"/>
        <end position="53"/>
    </location>
</feature>
<protein>
    <submittedName>
        <fullName evidence="2">Uncharacterized protein</fullName>
    </submittedName>
</protein>
<dbReference type="Proteomes" id="UP001190700">
    <property type="component" value="Unassembled WGS sequence"/>
</dbReference>
<feature type="region of interest" description="Disordered" evidence="1">
    <location>
        <begin position="28"/>
        <end position="73"/>
    </location>
</feature>
<name>A0AAE0BMH9_9CHLO</name>
<dbReference type="EMBL" id="LGRX02034139">
    <property type="protein sequence ID" value="KAK3238694.1"/>
    <property type="molecule type" value="Genomic_DNA"/>
</dbReference>
<feature type="compositionally biased region" description="Pro residues" evidence="1">
    <location>
        <begin position="54"/>
        <end position="68"/>
    </location>
</feature>
<evidence type="ECO:0000313" key="3">
    <source>
        <dbReference type="Proteomes" id="UP001190700"/>
    </source>
</evidence>